<keyword evidence="4 8" id="KW-0808">Transferase</keyword>
<dbReference type="Pfam" id="PF00696">
    <property type="entry name" value="AA_kinase"/>
    <property type="match status" value="1"/>
</dbReference>
<dbReference type="NCBIfam" id="TIGR01027">
    <property type="entry name" value="proB"/>
    <property type="match status" value="1"/>
</dbReference>
<dbReference type="OrthoDB" id="9804434at2"/>
<feature type="binding site" evidence="8">
    <location>
        <position position="27"/>
    </location>
    <ligand>
        <name>ATP</name>
        <dbReference type="ChEBI" id="CHEBI:30616"/>
    </ligand>
</feature>
<dbReference type="SMART" id="SM00359">
    <property type="entry name" value="PUA"/>
    <property type="match status" value="1"/>
</dbReference>
<dbReference type="Pfam" id="PF01472">
    <property type="entry name" value="PUA"/>
    <property type="match status" value="1"/>
</dbReference>
<dbReference type="InterPro" id="IPR041739">
    <property type="entry name" value="G5K_ProB"/>
</dbReference>
<proteinExistence type="inferred from homology"/>
<keyword evidence="3 8" id="KW-0641">Proline biosynthesis</keyword>
<dbReference type="CDD" id="cd21157">
    <property type="entry name" value="PUA_G5K"/>
    <property type="match status" value="1"/>
</dbReference>
<name>A0A5R9J7C9_9PROT</name>
<dbReference type="PIRSF" id="PIRSF000729">
    <property type="entry name" value="GK"/>
    <property type="match status" value="1"/>
</dbReference>
<feature type="binding site" evidence="8">
    <location>
        <position position="155"/>
    </location>
    <ligand>
        <name>substrate</name>
    </ligand>
</feature>
<evidence type="ECO:0000256" key="5">
    <source>
        <dbReference type="ARBA" id="ARBA00022741"/>
    </source>
</evidence>
<comment type="pathway">
    <text evidence="8">Amino-acid biosynthesis; L-proline biosynthesis; L-glutamate 5-semialdehyde from L-glutamate: step 1/2.</text>
</comment>
<keyword evidence="5 8" id="KW-0547">Nucleotide-binding</keyword>
<dbReference type="GO" id="GO:0005524">
    <property type="term" value="F:ATP binding"/>
    <property type="evidence" value="ECO:0007669"/>
    <property type="project" value="UniProtKB-KW"/>
</dbReference>
<dbReference type="Gene3D" id="2.30.130.10">
    <property type="entry name" value="PUA domain"/>
    <property type="match status" value="1"/>
</dbReference>
<dbReference type="PRINTS" id="PR00474">
    <property type="entry name" value="GLU5KINASE"/>
</dbReference>
<dbReference type="AlphaFoldDB" id="A0A5R9J7C9"/>
<comment type="similarity">
    <text evidence="8">Belongs to the glutamate 5-kinase family.</text>
</comment>
<dbReference type="InterPro" id="IPR001057">
    <property type="entry name" value="Glu/AcGlu_kinase"/>
</dbReference>
<dbReference type="UniPathway" id="UPA00098">
    <property type="reaction ID" value="UER00359"/>
</dbReference>
<dbReference type="Proteomes" id="UP000305654">
    <property type="component" value="Unassembled WGS sequence"/>
</dbReference>
<feature type="domain" description="PUA" evidence="9">
    <location>
        <begin position="294"/>
        <end position="376"/>
    </location>
</feature>
<dbReference type="RefSeq" id="WP_138325610.1">
    <property type="nucleotide sequence ID" value="NZ_VCDI01000002.1"/>
</dbReference>
<dbReference type="CDD" id="cd04242">
    <property type="entry name" value="AAK_G5K_ProB"/>
    <property type="match status" value="1"/>
</dbReference>
<dbReference type="EC" id="2.7.2.11" evidence="8"/>
<evidence type="ECO:0000256" key="8">
    <source>
        <dbReference type="HAMAP-Rule" id="MF_00456"/>
    </source>
</evidence>
<dbReference type="FunFam" id="3.40.1160.10:FF:000018">
    <property type="entry name" value="Glutamate 5-kinase"/>
    <property type="match status" value="1"/>
</dbReference>
<evidence type="ECO:0000256" key="3">
    <source>
        <dbReference type="ARBA" id="ARBA00022650"/>
    </source>
</evidence>
<keyword evidence="2 8" id="KW-0028">Amino-acid biosynthesis</keyword>
<dbReference type="InterPro" id="IPR036974">
    <property type="entry name" value="PUA_sf"/>
</dbReference>
<accession>A0A5R9J7C9</accession>
<dbReference type="PANTHER" id="PTHR43654:SF1">
    <property type="entry name" value="ISOPENTENYL PHOSPHATE KINASE"/>
    <property type="match status" value="1"/>
</dbReference>
<dbReference type="InterPro" id="IPR002478">
    <property type="entry name" value="PUA"/>
</dbReference>
<dbReference type="InterPro" id="IPR011529">
    <property type="entry name" value="Glu_5kinase"/>
</dbReference>
<dbReference type="InterPro" id="IPR005715">
    <property type="entry name" value="Glu_5kinase/COase_Synthase"/>
</dbReference>
<evidence type="ECO:0000313" key="10">
    <source>
        <dbReference type="EMBL" id="TLU73530.1"/>
    </source>
</evidence>
<comment type="function">
    <text evidence="8">Catalyzes the transfer of a phosphate group to glutamate to form L-glutamate 5-phosphate.</text>
</comment>
<dbReference type="HAMAP" id="MF_00456">
    <property type="entry name" value="ProB"/>
    <property type="match status" value="1"/>
</dbReference>
<dbReference type="InterPro" id="IPR015947">
    <property type="entry name" value="PUA-like_sf"/>
</dbReference>
<evidence type="ECO:0000259" key="9">
    <source>
        <dbReference type="SMART" id="SM00359"/>
    </source>
</evidence>
<protein>
    <recommendedName>
        <fullName evidence="8">Glutamate 5-kinase</fullName>
        <ecNumber evidence="8">2.7.2.11</ecNumber>
    </recommendedName>
    <alternativeName>
        <fullName evidence="8">Gamma-glutamyl kinase</fullName>
        <shortName evidence="8">GK</shortName>
    </alternativeName>
</protein>
<sequence length="395" mass="41705">MTSTPPPQDDRQALAPNLTHARRVVIKIGSALLVDPDAAALRQPWLESVAADIAGLRGRGTEVIVVSSGAIALARHALRLPSGRLRLEEKQAAAAVGQIRLAQAWSTVLAAHGLTAAQLLLTPDDTEDRRRYLNARATLETLATFACVPVINENDTVATAEIRFGDNDRLAARVAEMTQADQLVLLSDIDGLYTADPRQDPAAAHIPLVPVLTPEIEAMGGAPPPGYSSGGMRTKLVAARIATGAGCAMAIGLGSRLHPLQALMGGARCTWFLPAPDGRSARKRWIAGGLQPCGRIRIDAGAARALRAGSSLLPAGITGIEGEFERGDLIEILDGGGHGLARGLSAYGSGDARRIAGHRSTAIEALLGWRGRDEMIHRDDLVLLDPTGRRDLDQR</sequence>
<feature type="binding site" evidence="8">
    <location>
        <position position="68"/>
    </location>
    <ligand>
        <name>substrate</name>
    </ligand>
</feature>
<dbReference type="GO" id="GO:0055129">
    <property type="term" value="P:L-proline biosynthetic process"/>
    <property type="evidence" value="ECO:0007669"/>
    <property type="project" value="UniProtKB-UniRule"/>
</dbReference>
<evidence type="ECO:0000256" key="4">
    <source>
        <dbReference type="ARBA" id="ARBA00022679"/>
    </source>
</evidence>
<keyword evidence="6 8" id="KW-0418">Kinase</keyword>
<dbReference type="InterPro" id="IPR036393">
    <property type="entry name" value="AceGlu_kinase-like_sf"/>
</dbReference>
<organism evidence="10 11">
    <name type="scientific">Lichenicoccus roseus</name>
    <dbReference type="NCBI Taxonomy" id="2683649"/>
    <lineage>
        <taxon>Bacteria</taxon>
        <taxon>Pseudomonadati</taxon>
        <taxon>Pseudomonadota</taxon>
        <taxon>Alphaproteobacteria</taxon>
        <taxon>Acetobacterales</taxon>
        <taxon>Acetobacteraceae</taxon>
        <taxon>Lichenicoccus</taxon>
    </lineage>
</organism>
<evidence type="ECO:0000256" key="2">
    <source>
        <dbReference type="ARBA" id="ARBA00022605"/>
    </source>
</evidence>
<dbReference type="PROSITE" id="PS50890">
    <property type="entry name" value="PUA"/>
    <property type="match status" value="1"/>
</dbReference>
<reference evidence="10 11" key="1">
    <citation type="submission" date="2019-05" db="EMBL/GenBank/DDBJ databases">
        <authorList>
            <person name="Pankratov T."/>
            <person name="Grouzdev D."/>
        </authorList>
    </citation>
    <scope>NUCLEOTIDE SEQUENCE [LARGE SCALE GENOMIC DNA]</scope>
    <source>
        <strain evidence="10 11">KEBCLARHB70R</strain>
    </source>
</reference>
<dbReference type="SUPFAM" id="SSF53633">
    <property type="entry name" value="Carbamate kinase-like"/>
    <property type="match status" value="1"/>
</dbReference>
<dbReference type="EMBL" id="VCDI01000002">
    <property type="protein sequence ID" value="TLU73530.1"/>
    <property type="molecule type" value="Genomic_DNA"/>
</dbReference>
<comment type="caution">
    <text evidence="10">The sequence shown here is derived from an EMBL/GenBank/DDBJ whole genome shotgun (WGS) entry which is preliminary data.</text>
</comment>
<dbReference type="InterPro" id="IPR001048">
    <property type="entry name" value="Asp/Glu/Uridylate_kinase"/>
</dbReference>
<keyword evidence="1 8" id="KW-0963">Cytoplasm</keyword>
<evidence type="ECO:0000256" key="6">
    <source>
        <dbReference type="ARBA" id="ARBA00022777"/>
    </source>
</evidence>
<feature type="binding site" evidence="8">
    <location>
        <position position="167"/>
    </location>
    <ligand>
        <name>substrate</name>
    </ligand>
</feature>
<evidence type="ECO:0000256" key="1">
    <source>
        <dbReference type="ARBA" id="ARBA00022490"/>
    </source>
</evidence>
<keyword evidence="11" id="KW-1185">Reference proteome</keyword>
<dbReference type="GO" id="GO:0003723">
    <property type="term" value="F:RNA binding"/>
    <property type="evidence" value="ECO:0007669"/>
    <property type="project" value="InterPro"/>
</dbReference>
<dbReference type="GO" id="GO:0004349">
    <property type="term" value="F:glutamate 5-kinase activity"/>
    <property type="evidence" value="ECO:0007669"/>
    <property type="project" value="UniProtKB-UniRule"/>
</dbReference>
<comment type="subcellular location">
    <subcellularLocation>
        <location evidence="8">Cytoplasm</location>
    </subcellularLocation>
</comment>
<comment type="catalytic activity">
    <reaction evidence="8">
        <text>L-glutamate + ATP = L-glutamyl 5-phosphate + ADP</text>
        <dbReference type="Rhea" id="RHEA:14877"/>
        <dbReference type="ChEBI" id="CHEBI:29985"/>
        <dbReference type="ChEBI" id="CHEBI:30616"/>
        <dbReference type="ChEBI" id="CHEBI:58274"/>
        <dbReference type="ChEBI" id="CHEBI:456216"/>
        <dbReference type="EC" id="2.7.2.11"/>
    </reaction>
</comment>
<dbReference type="SUPFAM" id="SSF88697">
    <property type="entry name" value="PUA domain-like"/>
    <property type="match status" value="1"/>
</dbReference>
<feature type="binding site" evidence="8">
    <location>
        <begin position="229"/>
        <end position="235"/>
    </location>
    <ligand>
        <name>ATP</name>
        <dbReference type="ChEBI" id="CHEBI:30616"/>
    </ligand>
</feature>
<dbReference type="PANTHER" id="PTHR43654">
    <property type="entry name" value="GLUTAMATE 5-KINASE"/>
    <property type="match status" value="1"/>
</dbReference>
<evidence type="ECO:0000313" key="11">
    <source>
        <dbReference type="Proteomes" id="UP000305654"/>
    </source>
</evidence>
<dbReference type="Gene3D" id="3.40.1160.10">
    <property type="entry name" value="Acetylglutamate kinase-like"/>
    <property type="match status" value="2"/>
</dbReference>
<evidence type="ECO:0000256" key="7">
    <source>
        <dbReference type="ARBA" id="ARBA00022840"/>
    </source>
</evidence>
<dbReference type="FunFam" id="2.30.130.10:FF:000007">
    <property type="entry name" value="Glutamate 5-kinase"/>
    <property type="match status" value="1"/>
</dbReference>
<gene>
    <name evidence="8" type="primary">proB</name>
    <name evidence="10" type="ORF">FE263_09170</name>
</gene>
<feature type="binding site" evidence="8">
    <location>
        <begin position="187"/>
        <end position="188"/>
    </location>
    <ligand>
        <name>ATP</name>
        <dbReference type="ChEBI" id="CHEBI:30616"/>
    </ligand>
</feature>
<dbReference type="GO" id="GO:0005829">
    <property type="term" value="C:cytosol"/>
    <property type="evidence" value="ECO:0007669"/>
    <property type="project" value="TreeGrafter"/>
</dbReference>
<keyword evidence="7 8" id="KW-0067">ATP-binding</keyword>